<dbReference type="PRINTS" id="PR00773">
    <property type="entry name" value="GRPEPROTEIN"/>
</dbReference>
<evidence type="ECO:0000313" key="12">
    <source>
        <dbReference type="Proteomes" id="UP000604046"/>
    </source>
</evidence>
<evidence type="ECO:0000256" key="6">
    <source>
        <dbReference type="PROSITE-ProRule" id="PRU00322"/>
    </source>
</evidence>
<dbReference type="Gene3D" id="2.30.22.10">
    <property type="entry name" value="Head domain of nucleotide exchange factor GrpE"/>
    <property type="match status" value="1"/>
</dbReference>
<evidence type="ECO:0000256" key="3">
    <source>
        <dbReference type="ARBA" id="ARBA00022771"/>
    </source>
</evidence>
<keyword evidence="2" id="KW-0479">Metal-binding</keyword>
<dbReference type="SMART" id="SM00547">
    <property type="entry name" value="ZnF_RBZ"/>
    <property type="match status" value="1"/>
</dbReference>
<dbReference type="OrthoDB" id="435212at2759"/>
<dbReference type="Proteomes" id="UP000604046">
    <property type="component" value="Unassembled WGS sequence"/>
</dbReference>
<dbReference type="AlphaFoldDB" id="A0A812SE51"/>
<evidence type="ECO:0000256" key="5">
    <source>
        <dbReference type="ARBA" id="ARBA00023186"/>
    </source>
</evidence>
<dbReference type="GO" id="GO:0051087">
    <property type="term" value="F:protein-folding chaperone binding"/>
    <property type="evidence" value="ECO:0007669"/>
    <property type="project" value="InterPro"/>
</dbReference>
<dbReference type="Gene3D" id="4.10.1060.10">
    <property type="entry name" value="Zinc finger, RanBP2-type"/>
    <property type="match status" value="1"/>
</dbReference>
<evidence type="ECO:0000259" key="10">
    <source>
        <dbReference type="PROSITE" id="PS50199"/>
    </source>
</evidence>
<reference evidence="11" key="1">
    <citation type="submission" date="2021-02" db="EMBL/GenBank/DDBJ databases">
        <authorList>
            <person name="Dougan E. K."/>
            <person name="Rhodes N."/>
            <person name="Thang M."/>
            <person name="Chan C."/>
        </authorList>
    </citation>
    <scope>NUCLEOTIDE SEQUENCE</scope>
</reference>
<evidence type="ECO:0000256" key="7">
    <source>
        <dbReference type="RuleBase" id="RU004478"/>
    </source>
</evidence>
<dbReference type="Gene3D" id="3.90.20.20">
    <property type="match status" value="1"/>
</dbReference>
<dbReference type="GO" id="GO:0042803">
    <property type="term" value="F:protein homodimerization activity"/>
    <property type="evidence" value="ECO:0007669"/>
    <property type="project" value="InterPro"/>
</dbReference>
<feature type="domain" description="RanBP2-type" evidence="10">
    <location>
        <begin position="139"/>
        <end position="168"/>
    </location>
</feature>
<feature type="chain" id="PRO_5032443637" evidence="9">
    <location>
        <begin position="19"/>
        <end position="353"/>
    </location>
</feature>
<dbReference type="PANTHER" id="PTHR21237:SF40">
    <property type="entry name" value="CELL CYCLE AND APOPTOSIS REGULATOR PROTEIN 2"/>
    <property type="match status" value="1"/>
</dbReference>
<dbReference type="SUPFAM" id="SSF51064">
    <property type="entry name" value="Head domain of nucleotide exchange factor GrpE"/>
    <property type="match status" value="1"/>
</dbReference>
<accession>A0A812SE51</accession>
<comment type="caution">
    <text evidence="11">The sequence shown here is derived from an EMBL/GenBank/DDBJ whole genome shotgun (WGS) entry which is preliminary data.</text>
</comment>
<dbReference type="GO" id="GO:0051082">
    <property type="term" value="F:unfolded protein binding"/>
    <property type="evidence" value="ECO:0007669"/>
    <property type="project" value="TreeGrafter"/>
</dbReference>
<evidence type="ECO:0000256" key="2">
    <source>
        <dbReference type="ARBA" id="ARBA00022723"/>
    </source>
</evidence>
<evidence type="ECO:0000313" key="11">
    <source>
        <dbReference type="EMBL" id="CAE7471409.1"/>
    </source>
</evidence>
<proteinExistence type="inferred from homology"/>
<keyword evidence="9" id="KW-0732">Signal</keyword>
<comment type="similarity">
    <text evidence="1 7">Belongs to the GrpE family.</text>
</comment>
<dbReference type="HAMAP" id="MF_01151">
    <property type="entry name" value="GrpE"/>
    <property type="match status" value="1"/>
</dbReference>
<dbReference type="InterPro" id="IPR013805">
    <property type="entry name" value="GrpE_CC"/>
</dbReference>
<dbReference type="GO" id="GO:0006457">
    <property type="term" value="P:protein folding"/>
    <property type="evidence" value="ECO:0007669"/>
    <property type="project" value="InterPro"/>
</dbReference>
<dbReference type="GO" id="GO:0000774">
    <property type="term" value="F:adenyl-nucleotide exchange factor activity"/>
    <property type="evidence" value="ECO:0007669"/>
    <property type="project" value="InterPro"/>
</dbReference>
<evidence type="ECO:0000256" key="9">
    <source>
        <dbReference type="SAM" id="SignalP"/>
    </source>
</evidence>
<dbReference type="InterPro" id="IPR000740">
    <property type="entry name" value="GrpE"/>
</dbReference>
<evidence type="ECO:0000256" key="4">
    <source>
        <dbReference type="ARBA" id="ARBA00022833"/>
    </source>
</evidence>
<dbReference type="SUPFAM" id="SSF90209">
    <property type="entry name" value="Ran binding protein zinc finger-like"/>
    <property type="match status" value="1"/>
</dbReference>
<dbReference type="InterPro" id="IPR036443">
    <property type="entry name" value="Znf_RanBP2_sf"/>
</dbReference>
<feature type="compositionally biased region" description="Acidic residues" evidence="8">
    <location>
        <begin position="332"/>
        <end position="353"/>
    </location>
</feature>
<dbReference type="EMBL" id="CAJNDS010002432">
    <property type="protein sequence ID" value="CAE7471409.1"/>
    <property type="molecule type" value="Genomic_DNA"/>
</dbReference>
<feature type="signal peptide" evidence="9">
    <location>
        <begin position="1"/>
        <end position="18"/>
    </location>
</feature>
<evidence type="ECO:0000256" key="8">
    <source>
        <dbReference type="SAM" id="MobiDB-lite"/>
    </source>
</evidence>
<dbReference type="Pfam" id="PF01025">
    <property type="entry name" value="GrpE"/>
    <property type="match status" value="1"/>
</dbReference>
<gene>
    <name evidence="11" type="primary">grpE</name>
    <name evidence="11" type="ORF">SNAT2548_LOCUS26472</name>
</gene>
<dbReference type="InterPro" id="IPR009012">
    <property type="entry name" value="GrpE_head"/>
</dbReference>
<dbReference type="GO" id="GO:0008270">
    <property type="term" value="F:zinc ion binding"/>
    <property type="evidence" value="ECO:0007669"/>
    <property type="project" value="UniProtKB-KW"/>
</dbReference>
<keyword evidence="3 6" id="KW-0863">Zinc-finger</keyword>
<protein>
    <submittedName>
        <fullName evidence="11">GrpE protein</fullName>
    </submittedName>
</protein>
<keyword evidence="12" id="KW-1185">Reference proteome</keyword>
<dbReference type="InterPro" id="IPR001876">
    <property type="entry name" value="Znf_RanBP2"/>
</dbReference>
<feature type="region of interest" description="Disordered" evidence="8">
    <location>
        <begin position="90"/>
        <end position="140"/>
    </location>
</feature>
<feature type="region of interest" description="Disordered" evidence="8">
    <location>
        <begin position="328"/>
        <end position="353"/>
    </location>
</feature>
<keyword evidence="4" id="KW-0862">Zinc</keyword>
<organism evidence="11 12">
    <name type="scientific">Symbiodinium natans</name>
    <dbReference type="NCBI Taxonomy" id="878477"/>
    <lineage>
        <taxon>Eukaryota</taxon>
        <taxon>Sar</taxon>
        <taxon>Alveolata</taxon>
        <taxon>Dinophyceae</taxon>
        <taxon>Suessiales</taxon>
        <taxon>Symbiodiniaceae</taxon>
        <taxon>Symbiodinium</taxon>
    </lineage>
</organism>
<feature type="compositionally biased region" description="Acidic residues" evidence="8">
    <location>
        <begin position="107"/>
        <end position="134"/>
    </location>
</feature>
<dbReference type="PROSITE" id="PS01358">
    <property type="entry name" value="ZF_RANBP2_1"/>
    <property type="match status" value="1"/>
</dbReference>
<sequence>MPSRTMRVSAGLFSSVLALGLGASMLPSSFVGPIRPPAGTNLGTQRAPGQRFADSAGPAGPVLGLAMALVIAGISTTRSQPQRHRIVQLRAEPEAKEEVADAPADAADAEAQEESPDAAGDEEEAAEDDEEEAAAEEKKPAKWKCLDCGSMNFAASTECEKCGAAKPSPEEAQMVQERDQAKDDVAKVMDGFLRMQADLQNYRRSHDEAMARARDLGKVDALKKLLPINDDIEAAVSDPGGMDDKDKAIFDSYSLLFRKVGDVWTKFGVNTLTAAAGDKYDEKSHEVVEEREPTGDQAPGAIIEVVKPGFSCDSKVVIPPQVIIAASSANAPEEEAEQAEETEEAPEEAEAAA</sequence>
<name>A0A812SE51_9DINO</name>
<dbReference type="PANTHER" id="PTHR21237">
    <property type="entry name" value="GRPE PROTEIN"/>
    <property type="match status" value="1"/>
</dbReference>
<evidence type="ECO:0000256" key="1">
    <source>
        <dbReference type="ARBA" id="ARBA00009054"/>
    </source>
</evidence>
<dbReference type="PROSITE" id="PS50199">
    <property type="entry name" value="ZF_RANBP2_2"/>
    <property type="match status" value="1"/>
</dbReference>
<keyword evidence="5" id="KW-0143">Chaperone</keyword>
<dbReference type="SUPFAM" id="SSF58014">
    <property type="entry name" value="Coiled-coil domain of nucleotide exchange factor GrpE"/>
    <property type="match status" value="1"/>
</dbReference>